<dbReference type="OrthoDB" id="10035579at2759"/>
<dbReference type="GO" id="GO:0005654">
    <property type="term" value="C:nucleoplasm"/>
    <property type="evidence" value="ECO:0007669"/>
    <property type="project" value="TreeGrafter"/>
</dbReference>
<dbReference type="SUPFAM" id="SSF158639">
    <property type="entry name" value="ENT-like"/>
    <property type="match status" value="1"/>
</dbReference>
<evidence type="ECO:0000313" key="8">
    <source>
        <dbReference type="WBParaSite" id="TCLT_0000233201-mRNA-1"/>
    </source>
</evidence>
<proteinExistence type="predicted"/>
<feature type="region of interest" description="Disordered" evidence="4">
    <location>
        <begin position="1"/>
        <end position="27"/>
    </location>
</feature>
<evidence type="ECO:0000256" key="3">
    <source>
        <dbReference type="SAM" id="Coils"/>
    </source>
</evidence>
<reference evidence="8" key="1">
    <citation type="submission" date="2017-02" db="UniProtKB">
        <authorList>
            <consortium name="WormBaseParasite"/>
        </authorList>
    </citation>
    <scope>IDENTIFICATION</scope>
</reference>
<feature type="compositionally biased region" description="Basic and acidic residues" evidence="4">
    <location>
        <begin position="237"/>
        <end position="247"/>
    </location>
</feature>
<feature type="region of interest" description="Disordered" evidence="4">
    <location>
        <begin position="608"/>
        <end position="675"/>
    </location>
</feature>
<evidence type="ECO:0000256" key="1">
    <source>
        <dbReference type="ARBA" id="ARBA00004123"/>
    </source>
</evidence>
<feature type="region of interest" description="Disordered" evidence="4">
    <location>
        <begin position="190"/>
        <end position="272"/>
    </location>
</feature>
<dbReference type="EMBL" id="UYYF01000455">
    <property type="protein sequence ID" value="VDM98230.1"/>
    <property type="molecule type" value="Genomic_DNA"/>
</dbReference>
<dbReference type="SMART" id="SM01191">
    <property type="entry name" value="ENT"/>
    <property type="match status" value="1"/>
</dbReference>
<dbReference type="GO" id="GO:0006355">
    <property type="term" value="P:regulation of DNA-templated transcription"/>
    <property type="evidence" value="ECO:0007669"/>
    <property type="project" value="InterPro"/>
</dbReference>
<keyword evidence="7" id="KW-1185">Reference proteome</keyword>
<evidence type="ECO:0000313" key="7">
    <source>
        <dbReference type="Proteomes" id="UP000276776"/>
    </source>
</evidence>
<feature type="compositionally biased region" description="Low complexity" evidence="4">
    <location>
        <begin position="256"/>
        <end position="269"/>
    </location>
</feature>
<name>A0A0N5CQ32_THECL</name>
<feature type="coiled-coil region" evidence="3">
    <location>
        <begin position="142"/>
        <end position="169"/>
    </location>
</feature>
<dbReference type="Pfam" id="PF03735">
    <property type="entry name" value="ENT"/>
    <property type="match status" value="1"/>
</dbReference>
<dbReference type="InterPro" id="IPR036142">
    <property type="entry name" value="ENT_dom-like_sf"/>
</dbReference>
<keyword evidence="2" id="KW-0539">Nucleus</keyword>
<evidence type="ECO:0000259" key="5">
    <source>
        <dbReference type="PROSITE" id="PS51138"/>
    </source>
</evidence>
<evidence type="ECO:0000313" key="6">
    <source>
        <dbReference type="EMBL" id="VDM98230.1"/>
    </source>
</evidence>
<feature type="compositionally biased region" description="Polar residues" evidence="4">
    <location>
        <begin position="608"/>
        <end position="642"/>
    </location>
</feature>
<feature type="compositionally biased region" description="Polar residues" evidence="4">
    <location>
        <begin position="214"/>
        <end position="236"/>
    </location>
</feature>
<dbReference type="PANTHER" id="PTHR16500:SF3">
    <property type="entry name" value="BRCA2-INTERACTING TRANSCRIPTIONAL REPRESSOR EMSY"/>
    <property type="match status" value="1"/>
</dbReference>
<dbReference type="InterPro" id="IPR005491">
    <property type="entry name" value="ENT_dom"/>
</dbReference>
<protein>
    <submittedName>
        <fullName evidence="8">ENT domain-containing protein</fullName>
    </submittedName>
</protein>
<reference evidence="6 7" key="2">
    <citation type="submission" date="2018-11" db="EMBL/GenBank/DDBJ databases">
        <authorList>
            <consortium name="Pathogen Informatics"/>
        </authorList>
    </citation>
    <scope>NUCLEOTIDE SEQUENCE [LARGE SCALE GENOMIC DNA]</scope>
</reference>
<dbReference type="PROSITE" id="PS51138">
    <property type="entry name" value="ENT"/>
    <property type="match status" value="1"/>
</dbReference>
<evidence type="ECO:0000256" key="4">
    <source>
        <dbReference type="SAM" id="MobiDB-lite"/>
    </source>
</evidence>
<feature type="region of interest" description="Disordered" evidence="4">
    <location>
        <begin position="284"/>
        <end position="350"/>
    </location>
</feature>
<feature type="compositionally biased region" description="Basic and acidic residues" evidence="4">
    <location>
        <begin position="284"/>
        <end position="298"/>
    </location>
</feature>
<gene>
    <name evidence="6" type="ORF">TCLT_LOCUS2333</name>
</gene>
<dbReference type="Proteomes" id="UP000276776">
    <property type="component" value="Unassembled WGS sequence"/>
</dbReference>
<feature type="compositionally biased region" description="Basic and acidic residues" evidence="4">
    <location>
        <begin position="661"/>
        <end position="675"/>
    </location>
</feature>
<keyword evidence="3" id="KW-0175">Coiled coil</keyword>
<dbReference type="InterPro" id="IPR033482">
    <property type="entry name" value="EMSY"/>
</dbReference>
<feature type="compositionally biased region" description="Polar residues" evidence="4">
    <location>
        <begin position="650"/>
        <end position="660"/>
    </location>
</feature>
<evidence type="ECO:0000256" key="2">
    <source>
        <dbReference type="ARBA" id="ARBA00023242"/>
    </source>
</evidence>
<dbReference type="Gene3D" id="1.10.1240.40">
    <property type="entry name" value="ENT domain"/>
    <property type="match status" value="1"/>
</dbReference>
<comment type="subcellular location">
    <subcellularLocation>
        <location evidence="1">Nucleus</location>
    </subcellularLocation>
</comment>
<dbReference type="OMA" id="YDTYAQW"/>
<accession>A0A0N5CQ32</accession>
<organism evidence="8">
    <name type="scientific">Thelazia callipaeda</name>
    <name type="common">Oriental eyeworm</name>
    <name type="synonym">Parasitic nematode</name>
    <dbReference type="NCBI Taxonomy" id="103827"/>
    <lineage>
        <taxon>Eukaryota</taxon>
        <taxon>Metazoa</taxon>
        <taxon>Ecdysozoa</taxon>
        <taxon>Nematoda</taxon>
        <taxon>Chromadorea</taxon>
        <taxon>Rhabditida</taxon>
        <taxon>Spirurina</taxon>
        <taxon>Spiruromorpha</taxon>
        <taxon>Thelazioidea</taxon>
        <taxon>Thelaziidae</taxon>
        <taxon>Thelazia</taxon>
    </lineage>
</organism>
<feature type="compositionally biased region" description="Basic and acidic residues" evidence="4">
    <location>
        <begin position="190"/>
        <end position="207"/>
    </location>
</feature>
<dbReference type="AlphaFoldDB" id="A0A0N5CQ32"/>
<dbReference type="WBParaSite" id="TCLT_0000233201-mRNA-1">
    <property type="protein sequence ID" value="TCLT_0000233201-mRNA-1"/>
    <property type="gene ID" value="TCLT_0000233201"/>
</dbReference>
<sequence>MEGQEVLASLGASTVITEEEEEKPETVSPKFEAYDEEDCGYMVRILENEAFSMVVSAFRAQGMLSDYKKILLEHLKAALFISDERYLAEIRQAANDQTLSHIAQTLSPSYDTYAQWGLEGLSAVPYVEDIAPQDDSEERDRLMAANELLQLAQAHNASLSNENAALQELIALPKAPYVPERLRLLLRETEDDHESRIGTLRPSEESNARASRMACSSTETKIVQPSASGQSISVSRNAEEVSEERNRNAQHQAMASTSTSSSGVPSSPSKPVLVNKGAVLLKSTHNEELDSNHSGDHMRPKKRRLRQRDLSASCARVLPFRFQAPAPGQKNKPIRGNPDRSPGQTSPLCISNLASTSSLTTSSSVISSHPQLTSPSGTFRTVLTNPTAVINSGRLHQVSHMNTSGMVIKRARAVSSGGNESVLEGTLSRQVSNTPSVYRVQQPVQRAFIRSSSGQRFYATPIASAYSSPTRPYYGNPNAVAGFMRPGSSCSPRSSYTISSAPSTSSTCYSQPQTITSSEIQRLVAHAAASGQPHQYRTYKKPPPRPVVVTSSARLSVTSQRQGASSSLIPSISVAEMTGANYSSQQQQQLAVHQPLRLPSRTLPSVAITSAQRPSSILASTMKDNTPAKSDTQVQSTGSSTIEMEHSDPHSLSTDSSAARDSSEVVEQERGSDMDRSLFELSSAECSSHAIHLDCDELIPRPHCLHSNCGSISNEGIPVLVSHHEENRIINRDARIISGQFTNGLIRQENQNVISYVSTPQCIQ</sequence>
<dbReference type="PANTHER" id="PTHR16500">
    <property type="entry name" value="BRCA2-INTERACTING TRANSCRIPTIONAL REPRESSOR EMSY"/>
    <property type="match status" value="1"/>
</dbReference>
<feature type="domain" description="ENT" evidence="5">
    <location>
        <begin position="39"/>
        <end position="124"/>
    </location>
</feature>
<dbReference type="STRING" id="103827.A0A0N5CQ32"/>